<dbReference type="AlphaFoldDB" id="A0A1S2YMN8"/>
<dbReference type="PaxDb" id="3827-XP_004507051.1"/>
<dbReference type="KEGG" id="cam:101503555"/>
<feature type="compositionally biased region" description="Polar residues" evidence="1">
    <location>
        <begin position="80"/>
        <end position="90"/>
    </location>
</feature>
<keyword evidence="2" id="KW-0472">Membrane</keyword>
<evidence type="ECO:0000313" key="4">
    <source>
        <dbReference type="RefSeq" id="XP_004507051.1"/>
    </source>
</evidence>
<evidence type="ECO:0000256" key="2">
    <source>
        <dbReference type="SAM" id="Phobius"/>
    </source>
</evidence>
<feature type="transmembrane region" description="Helical" evidence="2">
    <location>
        <begin position="40"/>
        <end position="58"/>
    </location>
</feature>
<dbReference type="Proteomes" id="UP000087171">
    <property type="component" value="Chromosome Ca6"/>
</dbReference>
<dbReference type="PANTHER" id="PTHR35990:SF1">
    <property type="entry name" value="GAG1AT PROTEIN"/>
    <property type="match status" value="1"/>
</dbReference>
<organism evidence="3 4">
    <name type="scientific">Cicer arietinum</name>
    <name type="common">Chickpea</name>
    <name type="synonym">Garbanzo</name>
    <dbReference type="NCBI Taxonomy" id="3827"/>
    <lineage>
        <taxon>Eukaryota</taxon>
        <taxon>Viridiplantae</taxon>
        <taxon>Streptophyta</taxon>
        <taxon>Embryophyta</taxon>
        <taxon>Tracheophyta</taxon>
        <taxon>Spermatophyta</taxon>
        <taxon>Magnoliopsida</taxon>
        <taxon>eudicotyledons</taxon>
        <taxon>Gunneridae</taxon>
        <taxon>Pentapetalae</taxon>
        <taxon>rosids</taxon>
        <taxon>fabids</taxon>
        <taxon>Fabales</taxon>
        <taxon>Fabaceae</taxon>
        <taxon>Papilionoideae</taxon>
        <taxon>50 kb inversion clade</taxon>
        <taxon>NPAAA clade</taxon>
        <taxon>Hologalegina</taxon>
        <taxon>IRL clade</taxon>
        <taxon>Cicereae</taxon>
        <taxon>Cicer</taxon>
    </lineage>
</organism>
<accession>A0A1S2YMN8</accession>
<evidence type="ECO:0000256" key="1">
    <source>
        <dbReference type="SAM" id="MobiDB-lite"/>
    </source>
</evidence>
<reference evidence="4" key="2">
    <citation type="submission" date="2025-08" db="UniProtKB">
        <authorList>
            <consortium name="RefSeq"/>
        </authorList>
    </citation>
    <scope>IDENTIFICATION</scope>
    <source>
        <tissue evidence="4">Etiolated seedlings</tissue>
    </source>
</reference>
<dbReference type="OrthoDB" id="1881135at2759"/>
<feature type="compositionally biased region" description="Polar residues" evidence="1">
    <location>
        <begin position="1"/>
        <end position="13"/>
    </location>
</feature>
<keyword evidence="2" id="KW-0812">Transmembrane</keyword>
<proteinExistence type="predicted"/>
<evidence type="ECO:0000313" key="3">
    <source>
        <dbReference type="Proteomes" id="UP000087171"/>
    </source>
</evidence>
<dbReference type="PANTHER" id="PTHR35990">
    <property type="entry name" value="GAG1AT PROTEIN"/>
    <property type="match status" value="1"/>
</dbReference>
<keyword evidence="2" id="KW-1133">Transmembrane helix</keyword>
<dbReference type="eggNOG" id="ENOG502S43U">
    <property type="taxonomic scope" value="Eukaryota"/>
</dbReference>
<reference evidence="3" key="1">
    <citation type="journal article" date="2013" name="Nat. Biotechnol.">
        <title>Draft genome sequence of chickpea (Cicer arietinum) provides a resource for trait improvement.</title>
        <authorList>
            <person name="Varshney R.K."/>
            <person name="Song C."/>
            <person name="Saxena R.K."/>
            <person name="Azam S."/>
            <person name="Yu S."/>
            <person name="Sharpe A.G."/>
            <person name="Cannon S."/>
            <person name="Baek J."/>
            <person name="Rosen B.D."/>
            <person name="Tar'an B."/>
            <person name="Millan T."/>
            <person name="Zhang X."/>
            <person name="Ramsay L.D."/>
            <person name="Iwata A."/>
            <person name="Wang Y."/>
            <person name="Nelson W."/>
            <person name="Farmer A.D."/>
            <person name="Gaur P.M."/>
            <person name="Soderlund C."/>
            <person name="Penmetsa R.V."/>
            <person name="Xu C."/>
            <person name="Bharti A.K."/>
            <person name="He W."/>
            <person name="Winter P."/>
            <person name="Zhao S."/>
            <person name="Hane J.K."/>
            <person name="Carrasquilla-Garcia N."/>
            <person name="Condie J.A."/>
            <person name="Upadhyaya H.D."/>
            <person name="Luo M.C."/>
            <person name="Thudi M."/>
            <person name="Gowda C.L."/>
            <person name="Singh N.P."/>
            <person name="Lichtenzveig J."/>
            <person name="Gali K.K."/>
            <person name="Rubio J."/>
            <person name="Nadarajan N."/>
            <person name="Dolezel J."/>
            <person name="Bansal K.C."/>
            <person name="Xu X."/>
            <person name="Edwards D."/>
            <person name="Zhang G."/>
            <person name="Kahl G."/>
            <person name="Gil J."/>
            <person name="Singh K.B."/>
            <person name="Datta S.K."/>
            <person name="Jackson S.A."/>
            <person name="Wang J."/>
            <person name="Cook D.R."/>
        </authorList>
    </citation>
    <scope>NUCLEOTIDE SEQUENCE [LARGE SCALE GENOMIC DNA]</scope>
    <source>
        <strain evidence="3">cv. CDC Frontier</strain>
    </source>
</reference>
<feature type="region of interest" description="Disordered" evidence="1">
    <location>
        <begin position="67"/>
        <end position="90"/>
    </location>
</feature>
<dbReference type="STRING" id="3827.A0A1S2YMN8"/>
<dbReference type="GeneID" id="101503555"/>
<gene>
    <name evidence="4" type="primary">LOC101503555</name>
</gene>
<feature type="region of interest" description="Disordered" evidence="1">
    <location>
        <begin position="1"/>
        <end position="22"/>
    </location>
</feature>
<name>A0A1S2YMN8_CICAR</name>
<protein>
    <submittedName>
        <fullName evidence="4">Uncharacterized protein LOC101503555</fullName>
    </submittedName>
</protein>
<dbReference type="RefSeq" id="XP_004507051.1">
    <property type="nucleotide sequence ID" value="XM_004506994.3"/>
</dbReference>
<sequence length="90" mass="9824">MKMSNESTPNTKSDGGVKLGGGGLRSKLNHYLYSGEKKHVFAGLVLITAVFSVPWFLMSRGSKHQSHQDYLEKADKARSQRLSSSPASAK</sequence>
<keyword evidence="3" id="KW-1185">Reference proteome</keyword>
<feature type="compositionally biased region" description="Basic and acidic residues" evidence="1">
    <location>
        <begin position="67"/>
        <end position="78"/>
    </location>
</feature>